<keyword evidence="3" id="KW-1185">Reference proteome</keyword>
<dbReference type="Proteomes" id="UP001279734">
    <property type="component" value="Unassembled WGS sequence"/>
</dbReference>
<reference evidence="2" key="1">
    <citation type="submission" date="2023-05" db="EMBL/GenBank/DDBJ databases">
        <title>Nepenthes gracilis genome sequencing.</title>
        <authorList>
            <person name="Fukushima K."/>
        </authorList>
    </citation>
    <scope>NUCLEOTIDE SEQUENCE</scope>
    <source>
        <strain evidence="2">SING2019-196</strain>
    </source>
</reference>
<evidence type="ECO:0000313" key="3">
    <source>
        <dbReference type="Proteomes" id="UP001279734"/>
    </source>
</evidence>
<comment type="caution">
    <text evidence="2">The sequence shown here is derived from an EMBL/GenBank/DDBJ whole genome shotgun (WGS) entry which is preliminary data.</text>
</comment>
<feature type="compositionally biased region" description="Low complexity" evidence="1">
    <location>
        <begin position="88"/>
        <end position="103"/>
    </location>
</feature>
<evidence type="ECO:0000313" key="2">
    <source>
        <dbReference type="EMBL" id="GMH18874.1"/>
    </source>
</evidence>
<gene>
    <name evidence="2" type="ORF">Nepgr_020715</name>
</gene>
<dbReference type="AlphaFoldDB" id="A0AAD3SY43"/>
<dbReference type="PANTHER" id="PTHR34657:SF4">
    <property type="entry name" value="EMBRYO SAC DEVELOPMENT ARREST 6"/>
    <property type="match status" value="1"/>
</dbReference>
<feature type="region of interest" description="Disordered" evidence="1">
    <location>
        <begin position="1"/>
        <end position="49"/>
    </location>
</feature>
<proteinExistence type="predicted"/>
<protein>
    <submittedName>
        <fullName evidence="2">Uncharacterized protein</fullName>
    </submittedName>
</protein>
<feature type="region of interest" description="Disordered" evidence="1">
    <location>
        <begin position="70"/>
        <end position="115"/>
    </location>
</feature>
<accession>A0AAD3SY43</accession>
<feature type="compositionally biased region" description="Polar residues" evidence="1">
    <location>
        <begin position="34"/>
        <end position="49"/>
    </location>
</feature>
<evidence type="ECO:0000256" key="1">
    <source>
        <dbReference type="SAM" id="MobiDB-lite"/>
    </source>
</evidence>
<dbReference type="EMBL" id="BSYO01000019">
    <property type="protein sequence ID" value="GMH18874.1"/>
    <property type="molecule type" value="Genomic_DNA"/>
</dbReference>
<organism evidence="2 3">
    <name type="scientific">Nepenthes gracilis</name>
    <name type="common">Slender pitcher plant</name>
    <dbReference type="NCBI Taxonomy" id="150966"/>
    <lineage>
        <taxon>Eukaryota</taxon>
        <taxon>Viridiplantae</taxon>
        <taxon>Streptophyta</taxon>
        <taxon>Embryophyta</taxon>
        <taxon>Tracheophyta</taxon>
        <taxon>Spermatophyta</taxon>
        <taxon>Magnoliopsida</taxon>
        <taxon>eudicotyledons</taxon>
        <taxon>Gunneridae</taxon>
        <taxon>Pentapetalae</taxon>
        <taxon>Caryophyllales</taxon>
        <taxon>Nepenthaceae</taxon>
        <taxon>Nepenthes</taxon>
    </lineage>
</organism>
<name>A0AAD3SY43_NEPGR</name>
<sequence length="158" mass="17509">MNHPREAFTPQISRKRKEREQSCQGNSNDDKQPPASNTTSSKPVEPNSSNRLLAGYMAYEFLSHGTMLGQKFDEDAPLPMAEPRKKPSQNSNSSNSGSISEPGGSYGETSVKKSSAAKQRYAEVAYLLKTDGAHIPRIVNPTQLDKWIQTRQVEGERN</sequence>
<dbReference type="PANTHER" id="PTHR34657">
    <property type="entry name" value="EMBRYO SAC DEVELOPMENT ARREST 6"/>
    <property type="match status" value="1"/>
</dbReference>